<dbReference type="EMBL" id="QNUL01000002">
    <property type="protein sequence ID" value="REA63755.1"/>
    <property type="molecule type" value="Genomic_DNA"/>
</dbReference>
<feature type="transmembrane region" description="Helical" evidence="1">
    <location>
        <begin position="362"/>
        <end position="382"/>
    </location>
</feature>
<evidence type="ECO:0000313" key="4">
    <source>
        <dbReference type="Proteomes" id="UP000256373"/>
    </source>
</evidence>
<gene>
    <name evidence="3" type="ORF">DSL64_04825</name>
</gene>
<feature type="transmembrane region" description="Helical" evidence="1">
    <location>
        <begin position="58"/>
        <end position="78"/>
    </location>
</feature>
<evidence type="ECO:0000256" key="1">
    <source>
        <dbReference type="SAM" id="Phobius"/>
    </source>
</evidence>
<keyword evidence="1" id="KW-1133">Transmembrane helix</keyword>
<evidence type="ECO:0000313" key="3">
    <source>
        <dbReference type="EMBL" id="REA63755.1"/>
    </source>
</evidence>
<dbReference type="Proteomes" id="UP000256373">
    <property type="component" value="Unassembled WGS sequence"/>
</dbReference>
<keyword evidence="1" id="KW-0812">Transmembrane</keyword>
<dbReference type="RefSeq" id="WP_115829506.1">
    <property type="nucleotide sequence ID" value="NZ_QNUL01000002.1"/>
</dbReference>
<evidence type="ECO:0000259" key="2">
    <source>
        <dbReference type="Pfam" id="PF07786"/>
    </source>
</evidence>
<feature type="transmembrane region" description="Helical" evidence="1">
    <location>
        <begin position="314"/>
        <end position="339"/>
    </location>
</feature>
<dbReference type="AlphaFoldDB" id="A0A3D8YGF0"/>
<dbReference type="OrthoDB" id="508112at2"/>
<feature type="domain" description="Heparan-alpha-glucosaminide N-acetyltransferase catalytic" evidence="2">
    <location>
        <begin position="9"/>
        <end position="219"/>
    </location>
</feature>
<keyword evidence="1" id="KW-0472">Membrane</keyword>
<dbReference type="Pfam" id="PF07786">
    <property type="entry name" value="HGSNAT_cat"/>
    <property type="match status" value="1"/>
</dbReference>
<proteinExistence type="predicted"/>
<dbReference type="PANTHER" id="PTHR40407">
    <property type="entry name" value="MEMBRANE PROTEIN-LIKE PROTEIN"/>
    <property type="match status" value="1"/>
</dbReference>
<feature type="transmembrane region" description="Helical" evidence="1">
    <location>
        <begin position="277"/>
        <end position="294"/>
    </location>
</feature>
<protein>
    <recommendedName>
        <fullName evidence="2">Heparan-alpha-glucosaminide N-acetyltransferase catalytic domain-containing protein</fullName>
    </recommendedName>
</protein>
<feature type="transmembrane region" description="Helical" evidence="1">
    <location>
        <begin position="144"/>
        <end position="162"/>
    </location>
</feature>
<feature type="transmembrane region" description="Helical" evidence="1">
    <location>
        <begin position="90"/>
        <end position="111"/>
    </location>
</feature>
<feature type="transmembrane region" description="Helical" evidence="1">
    <location>
        <begin position="194"/>
        <end position="216"/>
    </location>
</feature>
<reference evidence="3 4" key="1">
    <citation type="submission" date="2018-07" db="EMBL/GenBank/DDBJ databases">
        <title>Dyadobacter roseus sp. nov., isolated from rose rhizosphere soil.</title>
        <authorList>
            <person name="Chen L."/>
        </authorList>
    </citation>
    <scope>NUCLEOTIDE SEQUENCE [LARGE SCALE GENOMIC DNA]</scope>
    <source>
        <strain evidence="3 4">RS19</strain>
    </source>
</reference>
<accession>A0A3D8YGF0</accession>
<name>A0A3D8YGF0_9BACT</name>
<dbReference type="PANTHER" id="PTHR40407:SF1">
    <property type="entry name" value="HEPARAN-ALPHA-GLUCOSAMINIDE N-ACETYLTRANSFERASE CATALYTIC DOMAIN-CONTAINING PROTEIN"/>
    <property type="match status" value="1"/>
</dbReference>
<dbReference type="InterPro" id="IPR012429">
    <property type="entry name" value="HGSNAT_cat"/>
</dbReference>
<organism evidence="3 4">
    <name type="scientific">Dyadobacter luteus</name>
    <dbReference type="NCBI Taxonomy" id="2259619"/>
    <lineage>
        <taxon>Bacteria</taxon>
        <taxon>Pseudomonadati</taxon>
        <taxon>Bacteroidota</taxon>
        <taxon>Cytophagia</taxon>
        <taxon>Cytophagales</taxon>
        <taxon>Spirosomataceae</taxon>
        <taxon>Dyadobacter</taxon>
    </lineage>
</organism>
<keyword evidence="4" id="KW-1185">Reference proteome</keyword>
<feature type="transmembrane region" description="Helical" evidence="1">
    <location>
        <begin position="117"/>
        <end position="137"/>
    </location>
</feature>
<feature type="transmembrane region" description="Helical" evidence="1">
    <location>
        <begin position="228"/>
        <end position="246"/>
    </location>
</feature>
<sequence>MPERVSTSRVNSIDIIRGAIMIVMALDHVREYFYITALSADPTDPATTTPILFFTRWITHYCAPSFLLLSGISAYLSGRKKTLSESSSFLAKRGLWLIFVELVIITFALTFDITYKFFILQVIWAVGMSMLVLSVLIRIVPTRVILYIGLILIFGHNLLGLVKLPENSVPDIVLNVFFTAAGKFYPIYANHGVLVLYVILPWTGLMLVGYGLGSLYDKEADPAQRKRMLLILGSVATALFVILRLINGYGDQAPWSSQSASWRTFLSFLNVSKYPPSLMYCLMTQGPVLLLLAVTEQVDNRISRFLSVYGKVPFFYYIIHFYLIHGLCALAVLASGYTWRQATNPEMFFQFRPDNFGFSLEYVYLIWIGIIILLYMPCRWFGKYKTKRKKKWWLSYL</sequence>
<comment type="caution">
    <text evidence="3">The sequence shown here is derived from an EMBL/GenBank/DDBJ whole genome shotgun (WGS) entry which is preliminary data.</text>
</comment>